<dbReference type="Pfam" id="PF20431">
    <property type="entry name" value="E_motif"/>
    <property type="match status" value="1"/>
</dbReference>
<keyword evidence="4" id="KW-1133">Transmembrane helix</keyword>
<dbReference type="GO" id="GO:0004672">
    <property type="term" value="F:protein kinase activity"/>
    <property type="evidence" value="ECO:0007669"/>
    <property type="project" value="InterPro"/>
</dbReference>
<dbReference type="Pfam" id="PF07714">
    <property type="entry name" value="PK_Tyr_Ser-Thr"/>
    <property type="match status" value="1"/>
</dbReference>
<dbReference type="InterPro" id="IPR011990">
    <property type="entry name" value="TPR-like_helical_dom_sf"/>
</dbReference>
<evidence type="ECO:0000256" key="2">
    <source>
        <dbReference type="PROSITE-ProRule" id="PRU00708"/>
    </source>
</evidence>
<feature type="repeat" description="PPR" evidence="2">
    <location>
        <begin position="22"/>
        <end position="56"/>
    </location>
</feature>
<dbReference type="SUPFAM" id="SSF56112">
    <property type="entry name" value="Protein kinase-like (PK-like)"/>
    <property type="match status" value="1"/>
</dbReference>
<dbReference type="InterPro" id="IPR011009">
    <property type="entry name" value="Kinase-like_dom_sf"/>
</dbReference>
<dbReference type="GO" id="GO:0005524">
    <property type="term" value="F:ATP binding"/>
    <property type="evidence" value="ECO:0007669"/>
    <property type="project" value="UniProtKB-UniRule"/>
</dbReference>
<keyword evidence="4" id="KW-0472">Membrane</keyword>
<dbReference type="GO" id="GO:0003723">
    <property type="term" value="F:RNA binding"/>
    <property type="evidence" value="ECO:0007669"/>
    <property type="project" value="InterPro"/>
</dbReference>
<sequence>MYAKCGKILLAQSVFDGICRKDVISWTCMIDAYGRNGCGHEAIELFQKMTEDSSEVLPNSVTFLSVLSACDHSGLVEEGKKCFNMLSEKYGIDPEPEHYACFIDILGRAGKIKEVWSAYQNMIDQGTRPTAGVWIALLNACRLGQDFERGEFAAKHLLELEPDKASNFVLVSNFYAASGRWDCVDKLRSIMRTKGLVKEAANSWVGEGVNGHARMLKKNQLNGTLDIGKAISDQLGLLDLQYNSIANFDPQIDASKVEIILVDNPACQETGVVKTYCSIVNTDDSYTTPLNKCFQYVCKSTRAPSFSYLGNNTVFAKLELTLVQFFKSHKIPVDSVSLSNPRRSTDKYLDLTLEIFPSGQDFFNRTSISGIGFMLSNQTFKPPPIFGPFYFIGDTYEHYLNDSIIESSVISSKSSNIGIIAGAAIGCCVLVLLLLLAVVYGFRQKNKAKRATKKNNLFEQWGPDESNNSIPQLKGARRFSFEEIQNYTKNFSQLNLIGSGGYGKVYRGTLHNGQVIAVKRAQNESMQGGLEFKTEIELLSRVHHKNLVSLVGFCFEQGEQILVYEYVVNGTLTDALSEYYMTQQLTEKSDVYSFGVLMLELITARMPIERGKYIVKTVMNTIDKTKELYGLEEILDPVIDFKASLKSFEKFMDFTMKCVEESSSKRPSMNYALKEIENMLLAGENPNAEPASNSSNYNTSWNSMQPYYDNEDFDSNVILPHV</sequence>
<evidence type="ECO:0000256" key="4">
    <source>
        <dbReference type="SAM" id="Phobius"/>
    </source>
</evidence>
<dbReference type="Pfam" id="PF01535">
    <property type="entry name" value="PPR"/>
    <property type="match status" value="1"/>
</dbReference>
<dbReference type="InterPro" id="IPR002885">
    <property type="entry name" value="PPR_rpt"/>
</dbReference>
<feature type="transmembrane region" description="Helical" evidence="4">
    <location>
        <begin position="417"/>
        <end position="442"/>
    </location>
</feature>
<keyword evidence="7" id="KW-1185">Reference proteome</keyword>
<dbReference type="GO" id="GO:0009451">
    <property type="term" value="P:RNA modification"/>
    <property type="evidence" value="ECO:0007669"/>
    <property type="project" value="InterPro"/>
</dbReference>
<dbReference type="Gene3D" id="1.10.510.10">
    <property type="entry name" value="Transferase(Phosphotransferase) domain 1"/>
    <property type="match status" value="1"/>
</dbReference>
<dbReference type="FunFam" id="3.30.200.20:FF:000328">
    <property type="entry name" value="Leucine-rich repeat protein kinase family protein"/>
    <property type="match status" value="1"/>
</dbReference>
<feature type="binding site" evidence="3">
    <location>
        <position position="519"/>
    </location>
    <ligand>
        <name>ATP</name>
        <dbReference type="ChEBI" id="CHEBI:30616"/>
    </ligand>
</feature>
<dbReference type="InterPro" id="IPR046960">
    <property type="entry name" value="PPR_At4g14850-like_plant"/>
</dbReference>
<dbReference type="EMBL" id="DF973770">
    <property type="protein sequence ID" value="GAU39633.1"/>
    <property type="molecule type" value="Genomic_DNA"/>
</dbReference>
<dbReference type="AlphaFoldDB" id="A0A2Z6NC36"/>
<reference evidence="7" key="1">
    <citation type="journal article" date="2017" name="Front. Plant Sci.">
        <title>Climate Clever Clovers: New Paradigm to Reduce the Environmental Footprint of Ruminants by Breeding Low Methanogenic Forages Utilizing Haplotype Variation.</title>
        <authorList>
            <person name="Kaur P."/>
            <person name="Appels R."/>
            <person name="Bayer P.E."/>
            <person name="Keeble-Gagnere G."/>
            <person name="Wang J."/>
            <person name="Hirakawa H."/>
            <person name="Shirasawa K."/>
            <person name="Vercoe P."/>
            <person name="Stefanova K."/>
            <person name="Durmic Z."/>
            <person name="Nichols P."/>
            <person name="Revell C."/>
            <person name="Isobe S.N."/>
            <person name="Edwards D."/>
            <person name="Erskine W."/>
        </authorList>
    </citation>
    <scope>NUCLEOTIDE SEQUENCE [LARGE SCALE GENOMIC DNA]</scope>
    <source>
        <strain evidence="7">cv. Daliak</strain>
    </source>
</reference>
<dbReference type="InterPro" id="IPR001245">
    <property type="entry name" value="Ser-Thr/Tyr_kinase_cat_dom"/>
</dbReference>
<dbReference type="PANTHER" id="PTHR47926">
    <property type="entry name" value="PENTATRICOPEPTIDE REPEAT-CONTAINING PROTEIN"/>
    <property type="match status" value="1"/>
</dbReference>
<dbReference type="InterPro" id="IPR046848">
    <property type="entry name" value="E_motif"/>
</dbReference>
<dbReference type="InterPro" id="IPR017441">
    <property type="entry name" value="Protein_kinase_ATP_BS"/>
</dbReference>
<dbReference type="PROSITE" id="PS50011">
    <property type="entry name" value="PROTEIN_KINASE_DOM"/>
    <property type="match status" value="1"/>
</dbReference>
<name>A0A2Z6NC36_TRISU</name>
<dbReference type="InterPro" id="IPR000719">
    <property type="entry name" value="Prot_kinase_dom"/>
</dbReference>
<evidence type="ECO:0000313" key="6">
    <source>
        <dbReference type="EMBL" id="GAU39633.1"/>
    </source>
</evidence>
<keyword evidence="3" id="KW-0547">Nucleotide-binding</keyword>
<dbReference type="FunFam" id="1.25.40.10:FF:000090">
    <property type="entry name" value="Pentatricopeptide repeat-containing protein, chloroplastic"/>
    <property type="match status" value="1"/>
</dbReference>
<dbReference type="PROSITE" id="PS51375">
    <property type="entry name" value="PPR"/>
    <property type="match status" value="2"/>
</dbReference>
<proteinExistence type="predicted"/>
<evidence type="ECO:0000259" key="5">
    <source>
        <dbReference type="PROSITE" id="PS50011"/>
    </source>
</evidence>
<protein>
    <recommendedName>
        <fullName evidence="5">Protein kinase domain-containing protein</fullName>
    </recommendedName>
</protein>
<organism evidence="6 7">
    <name type="scientific">Trifolium subterraneum</name>
    <name type="common">Subterranean clover</name>
    <dbReference type="NCBI Taxonomy" id="3900"/>
    <lineage>
        <taxon>Eukaryota</taxon>
        <taxon>Viridiplantae</taxon>
        <taxon>Streptophyta</taxon>
        <taxon>Embryophyta</taxon>
        <taxon>Tracheophyta</taxon>
        <taxon>Spermatophyta</taxon>
        <taxon>Magnoliopsida</taxon>
        <taxon>eudicotyledons</taxon>
        <taxon>Gunneridae</taxon>
        <taxon>Pentapetalae</taxon>
        <taxon>rosids</taxon>
        <taxon>fabids</taxon>
        <taxon>Fabales</taxon>
        <taxon>Fabaceae</taxon>
        <taxon>Papilionoideae</taxon>
        <taxon>50 kb inversion clade</taxon>
        <taxon>NPAAA clade</taxon>
        <taxon>Hologalegina</taxon>
        <taxon>IRL clade</taxon>
        <taxon>Trifolieae</taxon>
        <taxon>Trifolium</taxon>
    </lineage>
</organism>
<dbReference type="Gene3D" id="3.30.200.20">
    <property type="entry name" value="Phosphorylase Kinase, domain 1"/>
    <property type="match status" value="1"/>
</dbReference>
<dbReference type="NCBIfam" id="TIGR00756">
    <property type="entry name" value="PPR"/>
    <property type="match status" value="2"/>
</dbReference>
<dbReference type="OrthoDB" id="428771at2759"/>
<gene>
    <name evidence="6" type="ORF">TSUD_397210</name>
</gene>
<accession>A0A2Z6NC36</accession>
<evidence type="ECO:0000313" key="7">
    <source>
        <dbReference type="Proteomes" id="UP000242715"/>
    </source>
</evidence>
<keyword evidence="3" id="KW-0067">ATP-binding</keyword>
<dbReference type="Proteomes" id="UP000242715">
    <property type="component" value="Unassembled WGS sequence"/>
</dbReference>
<evidence type="ECO:0000256" key="1">
    <source>
        <dbReference type="ARBA" id="ARBA00022737"/>
    </source>
</evidence>
<dbReference type="PROSITE" id="PS00107">
    <property type="entry name" value="PROTEIN_KINASE_ATP"/>
    <property type="match status" value="1"/>
</dbReference>
<dbReference type="Gene3D" id="1.25.40.10">
    <property type="entry name" value="Tetratricopeptide repeat domain"/>
    <property type="match status" value="1"/>
</dbReference>
<dbReference type="Pfam" id="PF13041">
    <property type="entry name" value="PPR_2"/>
    <property type="match status" value="1"/>
</dbReference>
<keyword evidence="1" id="KW-0677">Repeat</keyword>
<keyword evidence="4" id="KW-0812">Transmembrane</keyword>
<feature type="repeat" description="PPR" evidence="2">
    <location>
        <begin position="95"/>
        <end position="129"/>
    </location>
</feature>
<feature type="domain" description="Protein kinase" evidence="5">
    <location>
        <begin position="491"/>
        <end position="722"/>
    </location>
</feature>
<evidence type="ECO:0000256" key="3">
    <source>
        <dbReference type="PROSITE-ProRule" id="PRU10141"/>
    </source>
</evidence>